<keyword evidence="3" id="KW-1185">Reference proteome</keyword>
<reference evidence="2 3" key="1">
    <citation type="submission" date="2018-11" db="EMBL/GenBank/DDBJ databases">
        <title>Novel bacteria species description.</title>
        <authorList>
            <person name="Han J.-H."/>
        </authorList>
    </citation>
    <scope>NUCLEOTIDE SEQUENCE [LARGE SCALE GENOMIC DNA]</scope>
    <source>
        <strain evidence="2 3">KCTC23259</strain>
    </source>
</reference>
<organism evidence="2 3">
    <name type="scientific">Lacihabitans soyangensis</name>
    <dbReference type="NCBI Taxonomy" id="869394"/>
    <lineage>
        <taxon>Bacteria</taxon>
        <taxon>Pseudomonadati</taxon>
        <taxon>Bacteroidota</taxon>
        <taxon>Cytophagia</taxon>
        <taxon>Cytophagales</taxon>
        <taxon>Leadbetterellaceae</taxon>
        <taxon>Lacihabitans</taxon>
    </lineage>
</organism>
<accession>A0AAE3H4B0</accession>
<evidence type="ECO:0008006" key="4">
    <source>
        <dbReference type="Google" id="ProtNLM"/>
    </source>
</evidence>
<dbReference type="EMBL" id="RJUF01000177">
    <property type="protein sequence ID" value="MCP9764914.1"/>
    <property type="molecule type" value="Genomic_DNA"/>
</dbReference>
<protein>
    <recommendedName>
        <fullName evidence="4">DUF4890 domain-containing protein</fullName>
    </recommendedName>
</protein>
<evidence type="ECO:0000313" key="2">
    <source>
        <dbReference type="EMBL" id="MCP9764914.1"/>
    </source>
</evidence>
<dbReference type="Proteomes" id="UP001204144">
    <property type="component" value="Unassembled WGS sequence"/>
</dbReference>
<evidence type="ECO:0000256" key="1">
    <source>
        <dbReference type="SAM" id="MobiDB-lite"/>
    </source>
</evidence>
<feature type="compositionally biased region" description="Basic and acidic residues" evidence="1">
    <location>
        <begin position="102"/>
        <end position="115"/>
    </location>
</feature>
<dbReference type="AlphaFoldDB" id="A0AAE3H4B0"/>
<feature type="region of interest" description="Disordered" evidence="1">
    <location>
        <begin position="102"/>
        <end position="135"/>
    </location>
</feature>
<gene>
    <name evidence="2" type="ORF">EGI31_18420</name>
</gene>
<proteinExistence type="predicted"/>
<sequence>MSLAVISALSVGAFAQKSGNEVGKREFNPEKMAEKRSERLKADLKLTDEQFAAVTKLNKESVANREAERKELKAKHDAKKSAYKNEMKKILTPEQYKTFEEKLATNEARRKEGMRKGRGGNHGGPHHGARPENKG</sequence>
<evidence type="ECO:0000313" key="3">
    <source>
        <dbReference type="Proteomes" id="UP001204144"/>
    </source>
</evidence>
<feature type="compositionally biased region" description="Basic residues" evidence="1">
    <location>
        <begin position="116"/>
        <end position="128"/>
    </location>
</feature>
<name>A0AAE3H4B0_9BACT</name>
<comment type="caution">
    <text evidence="2">The sequence shown here is derived from an EMBL/GenBank/DDBJ whole genome shotgun (WGS) entry which is preliminary data.</text>
</comment>